<dbReference type="InterPro" id="IPR019587">
    <property type="entry name" value="Polyketide_cyclase/dehydratase"/>
</dbReference>
<dbReference type="AlphaFoldDB" id="A0A6U9PA14"/>
<dbReference type="Gene3D" id="3.30.530.20">
    <property type="match status" value="1"/>
</dbReference>
<proteinExistence type="predicted"/>
<feature type="compositionally biased region" description="Basic residues" evidence="1">
    <location>
        <begin position="104"/>
        <end position="118"/>
    </location>
</feature>
<name>A0A6U9PA14_9CHLO</name>
<feature type="region of interest" description="Disordered" evidence="1">
    <location>
        <begin position="69"/>
        <end position="125"/>
    </location>
</feature>
<protein>
    <recommendedName>
        <fullName evidence="4">Coenzyme Q-binding protein COQ10 START domain-containing protein</fullName>
    </recommendedName>
</protein>
<dbReference type="InterPro" id="IPR023393">
    <property type="entry name" value="START-like_dom_sf"/>
</dbReference>
<evidence type="ECO:0000256" key="1">
    <source>
        <dbReference type="SAM" id="MobiDB-lite"/>
    </source>
</evidence>
<evidence type="ECO:0008006" key="4">
    <source>
        <dbReference type="Google" id="ProtNLM"/>
    </source>
</evidence>
<dbReference type="EMBL" id="HBIS01000147">
    <property type="protein sequence ID" value="CAE0606303.1"/>
    <property type="molecule type" value="Transcribed_RNA"/>
</dbReference>
<gene>
    <name evidence="2" type="ORF">PSAL00342_LOCUS119</name>
    <name evidence="3" type="ORF">PSAL00342_LOCUS120</name>
</gene>
<organism evidence="2">
    <name type="scientific">Picocystis salinarum</name>
    <dbReference type="NCBI Taxonomy" id="88271"/>
    <lineage>
        <taxon>Eukaryota</taxon>
        <taxon>Viridiplantae</taxon>
        <taxon>Chlorophyta</taxon>
        <taxon>Picocystophyceae</taxon>
        <taxon>Picocystales</taxon>
        <taxon>Picocystaceae</taxon>
        <taxon>Picocystis</taxon>
    </lineage>
</organism>
<dbReference type="EMBL" id="HBIS01000148">
    <property type="protein sequence ID" value="CAE0606304.1"/>
    <property type="molecule type" value="Transcribed_RNA"/>
</dbReference>
<dbReference type="PANTHER" id="PTHR31385">
    <property type="entry name" value="PUTATIVE (DUF220)-RELATED"/>
    <property type="match status" value="1"/>
</dbReference>
<accession>A0A6U9PA14</accession>
<evidence type="ECO:0000313" key="2">
    <source>
        <dbReference type="EMBL" id="CAE0606303.1"/>
    </source>
</evidence>
<feature type="compositionally biased region" description="Basic and acidic residues" evidence="1">
    <location>
        <begin position="89"/>
        <end position="98"/>
    </location>
</feature>
<reference evidence="2" key="1">
    <citation type="submission" date="2021-01" db="EMBL/GenBank/DDBJ databases">
        <authorList>
            <person name="Corre E."/>
            <person name="Pelletier E."/>
            <person name="Niang G."/>
            <person name="Scheremetjew M."/>
            <person name="Finn R."/>
            <person name="Kale V."/>
            <person name="Holt S."/>
            <person name="Cochrane G."/>
            <person name="Meng A."/>
            <person name="Brown T."/>
            <person name="Cohen L."/>
        </authorList>
    </citation>
    <scope>NUCLEOTIDE SEQUENCE</scope>
    <source>
        <strain evidence="2">CCMP1897</strain>
    </source>
</reference>
<dbReference type="SUPFAM" id="SSF55961">
    <property type="entry name" value="Bet v1-like"/>
    <property type="match status" value="1"/>
</dbReference>
<dbReference type="Pfam" id="PF10604">
    <property type="entry name" value="Polyketide_cyc2"/>
    <property type="match status" value="1"/>
</dbReference>
<dbReference type="PANTHER" id="PTHR31385:SF1">
    <property type="entry name" value="PUTATIVE (DUF220)-RELATED"/>
    <property type="match status" value="1"/>
</dbReference>
<evidence type="ECO:0000313" key="3">
    <source>
        <dbReference type="EMBL" id="CAE0606304.1"/>
    </source>
</evidence>
<sequence>MECTRKSTVRNFRASAFHGFLVCPVCQMVPAPNVAGPCDPFAPGAVDRCLPVRSLTIEDVIDRALRGASGERGTTKQAQANAHARKREMKASTFRDARFTNTTHRGKRQGSARTRRTKVASSVAAPEVNPKQAITSVRVEDGHYIAESSIEIPMQADRLFDILLDYENCHNVFRNILDSQFQADENGNKQVLQTCSWTFMLFQGSFDTLFDVMEDATKRTIRFEACDSGFMGRFEVEWEVHELGDERTRADYRLIVKPSLLPPPPVQKFTDKIFRKQVDHLVEDLCAEVDRRLRTST</sequence>